<keyword evidence="3" id="KW-1003">Cell membrane</keyword>
<dbReference type="InterPro" id="IPR050549">
    <property type="entry name" value="MFS_Trehalose_Transporter"/>
</dbReference>
<evidence type="ECO:0000256" key="9">
    <source>
        <dbReference type="SAM" id="MobiDB-lite"/>
    </source>
</evidence>
<evidence type="ECO:0000259" key="11">
    <source>
        <dbReference type="PROSITE" id="PS50850"/>
    </source>
</evidence>
<dbReference type="PROSITE" id="PS00217">
    <property type="entry name" value="SUGAR_TRANSPORT_2"/>
    <property type="match status" value="1"/>
</dbReference>
<sequence>MTEPGKTDVVTDVTTINDQKDHADSTEDTTKDTKLYPQLIACVIDINLKIIFLLIVNLTILSSGLSYAWPSISLLSYQKRSSDFHLTSSEESWVVSALPIGSCFGPIVSALLVDRIGRKWYLYLTSIPFLASWILIYYAKSWVYLFAARFLCGFPIGSYFAVVPLYLGELVETRIRGAASMTMGLLLNLGHMIVYGIGSFADMQLVAIICAVPTVLFILLLPWIPESPYYYLKKGNEKEAELSLIWLRGTTNNKKEMKEIDEFINHEKHGDLKDLFTIPVHRKALLLLLLLLAGQQFSGMIAIQSFSGILITNMNLQLNTYMVLLILGAISALSIGVAAFIIDRIGRKPLFLVSTYIVAICVCILGTYFLLDKRGFKVQQFSAIPLVAIIVYYIALSLGLTSIPSVVSSEIFPMSVRSWATAVANMYGAVLAVIVAKCYQIVSDAWGNETIFYIFGGIEIVIATTAIFIMPETSRKSFMAIQEMLNGKTCNATKKEELSEAHVA</sequence>
<evidence type="ECO:0000256" key="6">
    <source>
        <dbReference type="ARBA" id="ARBA00022989"/>
    </source>
</evidence>
<evidence type="ECO:0000313" key="12">
    <source>
        <dbReference type="EMBL" id="KZC04550.1"/>
    </source>
</evidence>
<accession>A0A154P083</accession>
<feature type="transmembrane region" description="Helical" evidence="10">
    <location>
        <begin position="120"/>
        <end position="139"/>
    </location>
</feature>
<dbReference type="InterPro" id="IPR005828">
    <property type="entry name" value="MFS_sugar_transport-like"/>
</dbReference>
<dbReference type="InterPro" id="IPR020846">
    <property type="entry name" value="MFS_dom"/>
</dbReference>
<organism evidence="12 13">
    <name type="scientific">Dufourea novaeangliae</name>
    <name type="common">Sweat bee</name>
    <dbReference type="NCBI Taxonomy" id="178035"/>
    <lineage>
        <taxon>Eukaryota</taxon>
        <taxon>Metazoa</taxon>
        <taxon>Ecdysozoa</taxon>
        <taxon>Arthropoda</taxon>
        <taxon>Hexapoda</taxon>
        <taxon>Insecta</taxon>
        <taxon>Pterygota</taxon>
        <taxon>Neoptera</taxon>
        <taxon>Endopterygota</taxon>
        <taxon>Hymenoptera</taxon>
        <taxon>Apocrita</taxon>
        <taxon>Aculeata</taxon>
        <taxon>Apoidea</taxon>
        <taxon>Anthophila</taxon>
        <taxon>Halictidae</taxon>
        <taxon>Rophitinae</taxon>
        <taxon>Dufourea</taxon>
    </lineage>
</organism>
<dbReference type="FunFam" id="1.20.1250.20:FF:000218">
    <property type="entry name" value="facilitated trehalose transporter Tret1"/>
    <property type="match status" value="1"/>
</dbReference>
<evidence type="ECO:0000256" key="1">
    <source>
        <dbReference type="ARBA" id="ARBA00004651"/>
    </source>
</evidence>
<dbReference type="OrthoDB" id="6133115at2759"/>
<evidence type="ECO:0000256" key="8">
    <source>
        <dbReference type="ARBA" id="ARBA00023180"/>
    </source>
</evidence>
<gene>
    <name evidence="12" type="ORF">WN55_00625</name>
</gene>
<feature type="transmembrane region" description="Helical" evidence="10">
    <location>
        <begin position="285"/>
        <end position="309"/>
    </location>
</feature>
<evidence type="ECO:0000256" key="5">
    <source>
        <dbReference type="ARBA" id="ARBA00022692"/>
    </source>
</evidence>
<dbReference type="PANTHER" id="PTHR48021:SF46">
    <property type="entry name" value="MAJOR FACILITATOR SUPERFAMILY (MFS) PROFILE DOMAIN-CONTAINING PROTEIN"/>
    <property type="match status" value="1"/>
</dbReference>
<dbReference type="STRING" id="178035.A0A154P083"/>
<keyword evidence="2" id="KW-0813">Transport</keyword>
<feature type="transmembrane region" description="Helical" evidence="10">
    <location>
        <begin position="451"/>
        <end position="470"/>
    </location>
</feature>
<evidence type="ECO:0000256" key="3">
    <source>
        <dbReference type="ARBA" id="ARBA00022475"/>
    </source>
</evidence>
<dbReference type="AlphaFoldDB" id="A0A154P083"/>
<dbReference type="PANTHER" id="PTHR48021">
    <property type="match status" value="1"/>
</dbReference>
<feature type="transmembrane region" description="Helical" evidence="10">
    <location>
        <begin position="321"/>
        <end position="342"/>
    </location>
</feature>
<dbReference type="Proteomes" id="UP000076502">
    <property type="component" value="Unassembled WGS sequence"/>
</dbReference>
<feature type="transmembrane region" description="Helical" evidence="10">
    <location>
        <begin position="203"/>
        <end position="224"/>
    </location>
</feature>
<protein>
    <submittedName>
        <fullName evidence="12">Facilitated trehalose transporter Tret1</fullName>
    </submittedName>
</protein>
<keyword evidence="6 10" id="KW-1133">Transmembrane helix</keyword>
<feature type="region of interest" description="Disordered" evidence="9">
    <location>
        <begin position="1"/>
        <end position="29"/>
    </location>
</feature>
<feature type="domain" description="Major facilitator superfamily (MFS) profile" evidence="11">
    <location>
        <begin position="52"/>
        <end position="474"/>
    </location>
</feature>
<evidence type="ECO:0000256" key="4">
    <source>
        <dbReference type="ARBA" id="ARBA00022597"/>
    </source>
</evidence>
<feature type="compositionally biased region" description="Basic and acidic residues" evidence="9">
    <location>
        <begin position="18"/>
        <end position="29"/>
    </location>
</feature>
<name>A0A154P083_DUFNO</name>
<dbReference type="GO" id="GO:0005886">
    <property type="term" value="C:plasma membrane"/>
    <property type="evidence" value="ECO:0007669"/>
    <property type="project" value="UniProtKB-SubCell"/>
</dbReference>
<dbReference type="InterPro" id="IPR005829">
    <property type="entry name" value="Sugar_transporter_CS"/>
</dbReference>
<keyword evidence="5 10" id="KW-0812">Transmembrane</keyword>
<feature type="transmembrane region" description="Helical" evidence="10">
    <location>
        <begin position="50"/>
        <end position="72"/>
    </location>
</feature>
<proteinExistence type="predicted"/>
<evidence type="ECO:0000313" key="13">
    <source>
        <dbReference type="Proteomes" id="UP000076502"/>
    </source>
</evidence>
<evidence type="ECO:0000256" key="7">
    <source>
        <dbReference type="ARBA" id="ARBA00023136"/>
    </source>
</evidence>
<feature type="transmembrane region" description="Helical" evidence="10">
    <location>
        <begin position="383"/>
        <end position="407"/>
    </location>
</feature>
<dbReference type="InterPro" id="IPR003663">
    <property type="entry name" value="Sugar/inositol_transpt"/>
</dbReference>
<feature type="transmembrane region" description="Helical" evidence="10">
    <location>
        <begin position="92"/>
        <end position="113"/>
    </location>
</feature>
<dbReference type="PROSITE" id="PS50850">
    <property type="entry name" value="MFS"/>
    <property type="match status" value="1"/>
</dbReference>
<dbReference type="EMBL" id="KQ434782">
    <property type="protein sequence ID" value="KZC04550.1"/>
    <property type="molecule type" value="Genomic_DNA"/>
</dbReference>
<dbReference type="Pfam" id="PF00083">
    <property type="entry name" value="Sugar_tr"/>
    <property type="match status" value="1"/>
</dbReference>
<dbReference type="SUPFAM" id="SSF103473">
    <property type="entry name" value="MFS general substrate transporter"/>
    <property type="match status" value="1"/>
</dbReference>
<feature type="transmembrane region" description="Helical" evidence="10">
    <location>
        <begin position="145"/>
        <end position="167"/>
    </location>
</feature>
<dbReference type="InterPro" id="IPR036259">
    <property type="entry name" value="MFS_trans_sf"/>
</dbReference>
<dbReference type="Gene3D" id="1.20.1250.20">
    <property type="entry name" value="MFS general substrate transporter like domains"/>
    <property type="match status" value="1"/>
</dbReference>
<evidence type="ECO:0000256" key="10">
    <source>
        <dbReference type="SAM" id="Phobius"/>
    </source>
</evidence>
<feature type="transmembrane region" description="Helical" evidence="10">
    <location>
        <begin position="419"/>
        <end position="439"/>
    </location>
</feature>
<feature type="transmembrane region" description="Helical" evidence="10">
    <location>
        <begin position="349"/>
        <end position="371"/>
    </location>
</feature>
<keyword evidence="7 10" id="KW-0472">Membrane</keyword>
<comment type="subcellular location">
    <subcellularLocation>
        <location evidence="1">Cell membrane</location>
        <topology evidence="1">Multi-pass membrane protein</topology>
    </subcellularLocation>
</comment>
<keyword evidence="8" id="KW-0325">Glycoprotein</keyword>
<dbReference type="PRINTS" id="PR00171">
    <property type="entry name" value="SUGRTRNSPORT"/>
</dbReference>
<evidence type="ECO:0000256" key="2">
    <source>
        <dbReference type="ARBA" id="ARBA00022448"/>
    </source>
</evidence>
<feature type="transmembrane region" description="Helical" evidence="10">
    <location>
        <begin position="179"/>
        <end position="197"/>
    </location>
</feature>
<reference evidence="12 13" key="1">
    <citation type="submission" date="2015-07" db="EMBL/GenBank/DDBJ databases">
        <title>The genome of Dufourea novaeangliae.</title>
        <authorList>
            <person name="Pan H."/>
            <person name="Kapheim K."/>
        </authorList>
    </citation>
    <scope>NUCLEOTIDE SEQUENCE [LARGE SCALE GENOMIC DNA]</scope>
    <source>
        <strain evidence="12">0120121106</strain>
        <tissue evidence="12">Whole body</tissue>
    </source>
</reference>
<keyword evidence="13" id="KW-1185">Reference proteome</keyword>
<dbReference type="GO" id="GO:0022857">
    <property type="term" value="F:transmembrane transporter activity"/>
    <property type="evidence" value="ECO:0007669"/>
    <property type="project" value="InterPro"/>
</dbReference>
<dbReference type="PROSITE" id="PS00216">
    <property type="entry name" value="SUGAR_TRANSPORT_1"/>
    <property type="match status" value="2"/>
</dbReference>
<keyword evidence="4" id="KW-0762">Sugar transport</keyword>